<keyword evidence="3" id="KW-0268">Exocytosis</keyword>
<dbReference type="RefSeq" id="XP_044569541.1">
    <property type="nucleotide sequence ID" value="XM_044710996.1"/>
</dbReference>
<dbReference type="Gene3D" id="1.20.58.670">
    <property type="entry name" value="Dsl1p vesicle tethering complex, Tip20p subunit, domain D"/>
    <property type="match status" value="1"/>
</dbReference>
<dbReference type="GO" id="GO:0000145">
    <property type="term" value="C:exocyst"/>
    <property type="evidence" value="ECO:0007669"/>
    <property type="project" value="TreeGrafter"/>
</dbReference>
<evidence type="ECO:0008006" key="10">
    <source>
        <dbReference type="Google" id="ProtNLM"/>
    </source>
</evidence>
<sequence>MKKLLGVGGNKGSTVSPASSPNTLSPMISSSSSQPSPINDSGSPKVDPSSAAAQIQSHINSGDDFILASLVESGFITGSIKTVYERGKEDSFYNSLDVFLEKQKTEIEHICSENYEEFLKSVSQLKSVRSDGKTLKKKIISLNEDVQKAGREALECGKQLVMYHNIADNIQSAMQVVDLCKHVSTLASKVHTQIQEQKYFSALKTLDNLEKSVRTVHLFSFAQYLEKQIPIFRKKIKQNVERDFNQWLVNVKNKSQEIGRSMIEKQFKLMANNVNVKYNDFVTSNEFNFTFPNVDIINDSVTVFDVLAQHKVELTPVYTCKHIYESMDSYEQFKGYYKRNRAIQLNHEITHPPQLETDKKSSKDTSIYPATIQEWLERLIGFFTVESVTLKTTSSLLSNIELNAMWEQSLQQIVTTVDEHLAIRMNNPKEYLNMKKMVLIFSMTASEQLALHTSLLIDLLAHYRIAFSRSIEFTAIDNIEKSDCKKQFTTVKQTPESIEQKNLKKFNLMNSSNLNGNTLTFPFSEIVVVTCTAIENFILDYEVYCDRIVSYTTSIKQMKSGVCKLFECALKCLDQELHSSSSSGVERYVQTVLNYQYMIDAALPYFEDLYSRRCGKQLNTATSSGNASQSSSSSKTASSSATTSTISITYLKDLLIRMQQCKDRGEDLILKEVLAKCNKQLSQANNFVFAPEYQAEGVITATFGLVTDNLKNLGNNLLLNNNQSQIDPKQEMYIEPHPFIMELIKSLNSFYKSIQYLKQEKTEQIMFSACDTIARYLKDIISTSKIVNEITMKGMMPIYKDVQQLVKFCTVDLNLKNCALCFSELHTVLQFLIDVEHFNEEAFVVFDEETKSLVEHGEVEKKLITKFEKEESNRDKTTLLVAILAHLKITRTEFLKRTHLKKPKITDLKNLFKK</sequence>
<dbReference type="InterPro" id="IPR042044">
    <property type="entry name" value="EXOC6PINT-1/Sec15/Tip20_C_dom2"/>
</dbReference>
<organism evidence="8 9">
    <name type="scientific">Naegleria fowleri</name>
    <name type="common">Brain eating amoeba</name>
    <dbReference type="NCBI Taxonomy" id="5763"/>
    <lineage>
        <taxon>Eukaryota</taxon>
        <taxon>Discoba</taxon>
        <taxon>Heterolobosea</taxon>
        <taxon>Tetramitia</taxon>
        <taxon>Eutetramitia</taxon>
        <taxon>Vahlkampfiidae</taxon>
        <taxon>Naegleria</taxon>
    </lineage>
</organism>
<keyword evidence="4" id="KW-0175">Coiled coil</keyword>
<accession>A0A6A5CHW5</accession>
<dbReference type="InterPro" id="IPR007225">
    <property type="entry name" value="EXOC6/Sec15"/>
</dbReference>
<dbReference type="EMBL" id="VFQX01000002">
    <property type="protein sequence ID" value="KAF0984828.1"/>
    <property type="molecule type" value="Genomic_DNA"/>
</dbReference>
<dbReference type="InterPro" id="IPR046361">
    <property type="entry name" value="EXOC6/Sec15_C"/>
</dbReference>
<feature type="compositionally biased region" description="Low complexity" evidence="5">
    <location>
        <begin position="19"/>
        <end position="43"/>
    </location>
</feature>
<evidence type="ECO:0000256" key="4">
    <source>
        <dbReference type="ARBA" id="ARBA00023054"/>
    </source>
</evidence>
<name>A0A6A5CHW5_NAEFO</name>
<dbReference type="VEuPathDB" id="AmoebaDB:FDP41_000727"/>
<feature type="domain" description="Exocyst complex component EXOC6/Sec15 N-terminal" evidence="7">
    <location>
        <begin position="96"/>
        <end position="262"/>
    </location>
</feature>
<dbReference type="Proteomes" id="UP000444721">
    <property type="component" value="Unassembled WGS sequence"/>
</dbReference>
<feature type="region of interest" description="Disordered" evidence="5">
    <location>
        <begin position="1"/>
        <end position="51"/>
    </location>
</feature>
<dbReference type="AlphaFoldDB" id="A0A6A5CHW5"/>
<dbReference type="InterPro" id="IPR042045">
    <property type="entry name" value="EXOC6/Sec15_C_dom1"/>
</dbReference>
<dbReference type="InterPro" id="IPR048359">
    <property type="entry name" value="EXOC6_Sec15_N"/>
</dbReference>
<evidence type="ECO:0000256" key="5">
    <source>
        <dbReference type="SAM" id="MobiDB-lite"/>
    </source>
</evidence>
<dbReference type="VEuPathDB" id="AmoebaDB:NF0107600"/>
<dbReference type="GO" id="GO:0016020">
    <property type="term" value="C:membrane"/>
    <property type="evidence" value="ECO:0007669"/>
    <property type="project" value="TreeGrafter"/>
</dbReference>
<keyword evidence="9" id="KW-1185">Reference proteome</keyword>
<feature type="domain" description="Exocyst complex subunit EXOC6/Sec15 C-terminal" evidence="6">
    <location>
        <begin position="732"/>
        <end position="833"/>
    </location>
</feature>
<keyword evidence="2" id="KW-0813">Transport</keyword>
<evidence type="ECO:0000313" key="9">
    <source>
        <dbReference type="Proteomes" id="UP000444721"/>
    </source>
</evidence>
<dbReference type="GO" id="GO:0090522">
    <property type="term" value="P:vesicle tethering involved in exocytosis"/>
    <property type="evidence" value="ECO:0007669"/>
    <property type="project" value="InterPro"/>
</dbReference>
<protein>
    <recommendedName>
        <fullName evidence="10">Exocyst complex component</fullName>
    </recommendedName>
</protein>
<dbReference type="OrthoDB" id="10267033at2759"/>
<feature type="domain" description="Exocyst complex subunit EXOC6/Sec15 C-terminal" evidence="6">
    <location>
        <begin position="500"/>
        <end position="644"/>
    </location>
</feature>
<comment type="caution">
    <text evidence="8">The sequence shown here is derived from an EMBL/GenBank/DDBJ whole genome shotgun (WGS) entry which is preliminary data.</text>
</comment>
<evidence type="ECO:0000259" key="7">
    <source>
        <dbReference type="Pfam" id="PF20651"/>
    </source>
</evidence>
<dbReference type="GeneID" id="68107945"/>
<dbReference type="VEuPathDB" id="AmoebaDB:NfTy_031460"/>
<dbReference type="Pfam" id="PF20651">
    <property type="entry name" value="EXOC6_Sec15_N"/>
    <property type="match status" value="1"/>
</dbReference>
<gene>
    <name evidence="8" type="ORF">FDP41_000727</name>
</gene>
<evidence type="ECO:0000256" key="1">
    <source>
        <dbReference type="ARBA" id="ARBA00007944"/>
    </source>
</evidence>
<feature type="compositionally biased region" description="Gly residues" evidence="5">
    <location>
        <begin position="1"/>
        <end position="11"/>
    </location>
</feature>
<reference evidence="8 9" key="1">
    <citation type="journal article" date="2019" name="Sci. Rep.">
        <title>Nanopore sequencing improves the draft genome of the human pathogenic amoeba Naegleria fowleri.</title>
        <authorList>
            <person name="Liechti N."/>
            <person name="Schurch N."/>
            <person name="Bruggmann R."/>
            <person name="Wittwer M."/>
        </authorList>
    </citation>
    <scope>NUCLEOTIDE SEQUENCE [LARGE SCALE GENOMIC DNA]</scope>
    <source>
        <strain evidence="8 9">ATCC 30894</strain>
    </source>
</reference>
<dbReference type="PANTHER" id="PTHR12702:SF0">
    <property type="entry name" value="EXOCYST COMPLEX COMPONENT 6"/>
    <property type="match status" value="1"/>
</dbReference>
<comment type="similarity">
    <text evidence="1">Belongs to the SEC15 family.</text>
</comment>
<evidence type="ECO:0000256" key="2">
    <source>
        <dbReference type="ARBA" id="ARBA00022448"/>
    </source>
</evidence>
<dbReference type="Pfam" id="PF04091">
    <property type="entry name" value="Sec15_C"/>
    <property type="match status" value="2"/>
</dbReference>
<evidence type="ECO:0000256" key="3">
    <source>
        <dbReference type="ARBA" id="ARBA00022483"/>
    </source>
</evidence>
<dbReference type="PANTHER" id="PTHR12702">
    <property type="entry name" value="SEC15"/>
    <property type="match status" value="1"/>
</dbReference>
<dbReference type="GO" id="GO:0006893">
    <property type="term" value="P:Golgi to plasma membrane transport"/>
    <property type="evidence" value="ECO:0007669"/>
    <property type="project" value="TreeGrafter"/>
</dbReference>
<dbReference type="GO" id="GO:0006886">
    <property type="term" value="P:intracellular protein transport"/>
    <property type="evidence" value="ECO:0007669"/>
    <property type="project" value="InterPro"/>
</dbReference>
<proteinExistence type="inferred from homology"/>
<dbReference type="Gene3D" id="1.10.357.30">
    <property type="entry name" value="Exocyst complex subunit Sec15 C-terminal domain, N-terminal subdomain"/>
    <property type="match status" value="1"/>
</dbReference>
<evidence type="ECO:0000313" key="8">
    <source>
        <dbReference type="EMBL" id="KAF0984828.1"/>
    </source>
</evidence>
<dbReference type="OMA" id="HIYESMD"/>
<evidence type="ECO:0000259" key="6">
    <source>
        <dbReference type="Pfam" id="PF04091"/>
    </source>
</evidence>